<dbReference type="GO" id="GO:0016768">
    <property type="term" value="F:spermine synthase activity"/>
    <property type="evidence" value="ECO:0007669"/>
    <property type="project" value="InterPro"/>
</dbReference>
<dbReference type="PANTHER" id="PTHR46315:SF1">
    <property type="entry name" value="SPERMINE SYNTHASE"/>
    <property type="match status" value="1"/>
</dbReference>
<protein>
    <recommendedName>
        <fullName evidence="4">PABS domain-containing protein</fullName>
    </recommendedName>
</protein>
<dbReference type="EMBL" id="JAUZQC010000005">
    <property type="protein sequence ID" value="KAK5870608.1"/>
    <property type="molecule type" value="Genomic_DNA"/>
</dbReference>
<dbReference type="InterPro" id="IPR037163">
    <property type="entry name" value="Spermidine_synt_N_sf"/>
</dbReference>
<evidence type="ECO:0000313" key="6">
    <source>
        <dbReference type="Proteomes" id="UP001346869"/>
    </source>
</evidence>
<dbReference type="InterPro" id="IPR035246">
    <property type="entry name" value="Spermidine_synt_N"/>
</dbReference>
<accession>A0AAN8AWL7</accession>
<dbReference type="PANTHER" id="PTHR46315">
    <property type="entry name" value="SPERMINE SYNTHASE"/>
    <property type="match status" value="1"/>
</dbReference>
<evidence type="ECO:0000256" key="1">
    <source>
        <dbReference type="ARBA" id="ARBA00007867"/>
    </source>
</evidence>
<evidence type="ECO:0000256" key="3">
    <source>
        <dbReference type="PROSITE-ProRule" id="PRU00354"/>
    </source>
</evidence>
<dbReference type="InterPro" id="IPR015576">
    <property type="entry name" value="Spermine_synthase_animal"/>
</dbReference>
<dbReference type="FunFam" id="2.30.140.10:FF:000005">
    <property type="entry name" value="Spermine synthase"/>
    <property type="match status" value="1"/>
</dbReference>
<gene>
    <name evidence="5" type="ORF">PBY51_003541</name>
</gene>
<comment type="caution">
    <text evidence="5">The sequence shown here is derived from an EMBL/GenBank/DDBJ whole genome shotgun (WGS) entry which is preliminary data.</text>
</comment>
<dbReference type="Gene3D" id="3.40.50.150">
    <property type="entry name" value="Vaccinia Virus protein VP39"/>
    <property type="match status" value="1"/>
</dbReference>
<comment type="similarity">
    <text evidence="1">Belongs to the spermidine/spermine synthase family.</text>
</comment>
<feature type="domain" description="PABS" evidence="4">
    <location>
        <begin position="200"/>
        <end position="343"/>
    </location>
</feature>
<dbReference type="InterPro" id="IPR030374">
    <property type="entry name" value="PABS"/>
</dbReference>
<dbReference type="FunFam" id="3.30.160.110:FF:000002">
    <property type="entry name" value="spermine synthase"/>
    <property type="match status" value="1"/>
</dbReference>
<dbReference type="InterPro" id="IPR040900">
    <property type="entry name" value="SpmSyn_N"/>
</dbReference>
<dbReference type="AlphaFoldDB" id="A0AAN8AWL7"/>
<keyword evidence="3" id="KW-0620">Polyamine biosynthesis</keyword>
<name>A0AAN8AWL7_ELEMC</name>
<evidence type="ECO:0000313" key="5">
    <source>
        <dbReference type="EMBL" id="KAK5870608.1"/>
    </source>
</evidence>
<dbReference type="GO" id="GO:0006597">
    <property type="term" value="P:spermine biosynthetic process"/>
    <property type="evidence" value="ECO:0007669"/>
    <property type="project" value="InterPro"/>
</dbReference>
<evidence type="ECO:0000256" key="2">
    <source>
        <dbReference type="ARBA" id="ARBA00022679"/>
    </source>
</evidence>
<organism evidence="5 6">
    <name type="scientific">Eleginops maclovinus</name>
    <name type="common">Patagonian blennie</name>
    <name type="synonym">Eleginus maclovinus</name>
    <dbReference type="NCBI Taxonomy" id="56733"/>
    <lineage>
        <taxon>Eukaryota</taxon>
        <taxon>Metazoa</taxon>
        <taxon>Chordata</taxon>
        <taxon>Craniata</taxon>
        <taxon>Vertebrata</taxon>
        <taxon>Euteleostomi</taxon>
        <taxon>Actinopterygii</taxon>
        <taxon>Neopterygii</taxon>
        <taxon>Teleostei</taxon>
        <taxon>Neoteleostei</taxon>
        <taxon>Acanthomorphata</taxon>
        <taxon>Eupercaria</taxon>
        <taxon>Perciformes</taxon>
        <taxon>Notothenioidei</taxon>
        <taxon>Eleginopidae</taxon>
        <taxon>Eleginops</taxon>
    </lineage>
</organism>
<dbReference type="Pfam" id="PF01564">
    <property type="entry name" value="Spermine_synth"/>
    <property type="match status" value="1"/>
</dbReference>
<dbReference type="Proteomes" id="UP001346869">
    <property type="component" value="Unassembled WGS sequence"/>
</dbReference>
<proteinExistence type="inferred from homology"/>
<comment type="caution">
    <text evidence="3">Lacks conserved residue(s) required for the propagation of feature annotation.</text>
</comment>
<dbReference type="Gene3D" id="3.30.160.110">
    <property type="entry name" value="Siroheme synthase, domain 2"/>
    <property type="match status" value="1"/>
</dbReference>
<dbReference type="Pfam" id="PF17284">
    <property type="entry name" value="Spermine_synt_N"/>
    <property type="match status" value="1"/>
</dbReference>
<reference evidence="5 6" key="1">
    <citation type="journal article" date="2023" name="Genes (Basel)">
        <title>Chromosome-Level Genome Assembly and Circadian Gene Repertoire of the Patagonia Blennie Eleginops maclovinus-The Closest Ancestral Proxy of Antarctic Cryonotothenioids.</title>
        <authorList>
            <person name="Cheng C.C."/>
            <person name="Rivera-Colon A.G."/>
            <person name="Minhas B.F."/>
            <person name="Wilson L."/>
            <person name="Rayamajhi N."/>
            <person name="Vargas-Chacoff L."/>
            <person name="Catchen J.M."/>
        </authorList>
    </citation>
    <scope>NUCLEOTIDE SEQUENCE [LARGE SCALE GENOMIC DNA]</scope>
    <source>
        <strain evidence="5">JMC-PN-2008</strain>
    </source>
</reference>
<dbReference type="Pfam" id="PF17950">
    <property type="entry name" value="SpmSyn_N"/>
    <property type="match status" value="1"/>
</dbReference>
<dbReference type="InterPro" id="IPR029063">
    <property type="entry name" value="SAM-dependent_MTases_sf"/>
</dbReference>
<dbReference type="SUPFAM" id="SSF53335">
    <property type="entry name" value="S-adenosyl-L-methionine-dependent methyltransferases"/>
    <property type="match status" value="1"/>
</dbReference>
<dbReference type="PROSITE" id="PS51006">
    <property type="entry name" value="PABS_2"/>
    <property type="match status" value="1"/>
</dbReference>
<reference evidence="5 6" key="2">
    <citation type="journal article" date="2023" name="Mol. Biol. Evol.">
        <title>Genomics of Secondarily Temperate Adaptation in the Only Non-Antarctic Icefish.</title>
        <authorList>
            <person name="Rivera-Colon A.G."/>
            <person name="Rayamajhi N."/>
            <person name="Minhas B.F."/>
            <person name="Madrigal G."/>
            <person name="Bilyk K.T."/>
            <person name="Yoon V."/>
            <person name="Hune M."/>
            <person name="Gregory S."/>
            <person name="Cheng C.H.C."/>
            <person name="Catchen J.M."/>
        </authorList>
    </citation>
    <scope>NUCLEOTIDE SEQUENCE [LARGE SCALE GENOMIC DNA]</scope>
    <source>
        <strain evidence="5">JMC-PN-2008</strain>
    </source>
</reference>
<keyword evidence="6" id="KW-1185">Reference proteome</keyword>
<evidence type="ECO:0000259" key="4">
    <source>
        <dbReference type="PROSITE" id="PS51006"/>
    </source>
</evidence>
<keyword evidence="2 3" id="KW-0808">Transferase</keyword>
<dbReference type="Gene3D" id="2.30.140.10">
    <property type="entry name" value="Spermidine synthase, tetramerisation domain"/>
    <property type="match status" value="1"/>
</dbReference>
<sequence>MALRHYTLDFKLSVAVDFASTVPYLLSIFHEEEMTETVHETNGQGYLGTFIGQNGRFAVLRVHSHELVTIDLQCYEEDNIGQLDNLLDALETKLKGILNGKITRIKRLPALVRGAEVDRYWPTNDGRLVEYDMDRLVCDEDSAYQNIKILHSKQYGNILILKGDINLADSDVAYNKAIMNGENFAGKESFTLLIIPLQSVNIDQQVIEMSKKYMRRACGNILDNMEGDCYKIIVSDCVPVLKKFIEEGNTFDYVLNELTAIPMSTEPKEDSAWEFLRNVLDMSIKVLRPSGKYLTTADCVNHTESHRLYEEEMGKLSCPVAFTKKEATVPYFMEQWVMYCLWKK</sequence>